<dbReference type="PaxDb" id="4081-Solyc00g026900.1.1"/>
<accession>A0A494G966</accession>
<dbReference type="Gramene" id="Solyc00g026900.1.1">
    <property type="protein sequence ID" value="Solyc00g026900.1.1.1.CDS"/>
    <property type="gene ID" value="Solyc00g026900.1"/>
</dbReference>
<organism evidence="1">
    <name type="scientific">Solanum lycopersicum</name>
    <name type="common">Tomato</name>
    <name type="synonym">Lycopersicon esculentum</name>
    <dbReference type="NCBI Taxonomy" id="4081"/>
    <lineage>
        <taxon>Eukaryota</taxon>
        <taxon>Viridiplantae</taxon>
        <taxon>Streptophyta</taxon>
        <taxon>Embryophyta</taxon>
        <taxon>Tracheophyta</taxon>
        <taxon>Spermatophyta</taxon>
        <taxon>Magnoliopsida</taxon>
        <taxon>eudicotyledons</taxon>
        <taxon>Gunneridae</taxon>
        <taxon>Pentapetalae</taxon>
        <taxon>asterids</taxon>
        <taxon>lamiids</taxon>
        <taxon>Solanales</taxon>
        <taxon>Solanaceae</taxon>
        <taxon>Solanoideae</taxon>
        <taxon>Solaneae</taxon>
        <taxon>Solanum</taxon>
        <taxon>Solanum subgen. Lycopersicon</taxon>
    </lineage>
</organism>
<evidence type="ECO:0000313" key="2">
    <source>
        <dbReference type="Proteomes" id="UP000004994"/>
    </source>
</evidence>
<dbReference type="Proteomes" id="UP000004994">
    <property type="component" value="Unassembled WGS sequence"/>
</dbReference>
<protein>
    <submittedName>
        <fullName evidence="1">Uncharacterized protein</fullName>
    </submittedName>
</protein>
<dbReference type="EnsemblPlants" id="Solyc00g026900.1.1">
    <property type="protein sequence ID" value="Solyc00g026900.1.1.1.CDS"/>
    <property type="gene ID" value="Solyc00g026900.1"/>
</dbReference>
<evidence type="ECO:0000313" key="1">
    <source>
        <dbReference type="EnsemblPlants" id="Solyc00g026900.1.1.1.CDS"/>
    </source>
</evidence>
<sequence>MPPWGHVTPQGKKIKQASSVSRLATKDQLEVCSLSRGMMFQPLSGPLQPGVRFLQPPIPAQPTAFLTVRLPESNCTPAAIRAYHVPCALHDWVRACLSAGGHTSDVSRVLSGASDHVPFG</sequence>
<reference evidence="1" key="2">
    <citation type="submission" date="2019-04" db="UniProtKB">
        <authorList>
            <consortium name="EnsemblPlants"/>
        </authorList>
    </citation>
    <scope>IDENTIFICATION</scope>
    <source>
        <strain evidence="1">cv. Heinz 1706</strain>
    </source>
</reference>
<dbReference type="InParanoid" id="A0A494G966"/>
<dbReference type="AlphaFoldDB" id="A0A494G966"/>
<reference evidence="1" key="1">
    <citation type="journal article" date="2012" name="Nature">
        <title>The tomato genome sequence provides insights into fleshy fruit evolution.</title>
        <authorList>
            <consortium name="Tomato Genome Consortium"/>
        </authorList>
    </citation>
    <scope>NUCLEOTIDE SEQUENCE [LARGE SCALE GENOMIC DNA]</scope>
    <source>
        <strain evidence="1">cv. Heinz 1706</strain>
    </source>
</reference>
<proteinExistence type="predicted"/>
<keyword evidence="2" id="KW-1185">Reference proteome</keyword>
<name>A0A494G966_SOLLC</name>